<dbReference type="EMBL" id="JAACJJ010000058">
    <property type="protein sequence ID" value="KAF5309824.1"/>
    <property type="molecule type" value="Genomic_DNA"/>
</dbReference>
<evidence type="ECO:0008006" key="3">
    <source>
        <dbReference type="Google" id="ProtNLM"/>
    </source>
</evidence>
<keyword evidence="2" id="KW-1185">Reference proteome</keyword>
<dbReference type="SUPFAM" id="SSF54909">
    <property type="entry name" value="Dimeric alpha+beta barrel"/>
    <property type="match status" value="1"/>
</dbReference>
<sequence>MTHWTALRSGPFEAIRKQWLLYAVLSSNNTEQIAMPPGFLAVLTQPSSSLSLADFHGWYEEEHIPLRLNHLHAFLSGARYEAIDETSPGEPGWLAMYEIDDTSTFAAPSYTGLREKRSARETDVMRRLEVLVRWTGEDLGLWPREGAVPTTGLKIGQPSGFVVTHVLDGPDGEAVKTWAEQVAGGGKTVKGFVATRVVKVLEGGQTRMGAVVAPDQAKYFVIHEFESEEDADSEGLRKIISNTSGKVDKWRVWKLHKAYPCVAQGNAV</sequence>
<gene>
    <name evidence="1" type="ORF">D9619_010302</name>
</gene>
<evidence type="ECO:0000313" key="2">
    <source>
        <dbReference type="Proteomes" id="UP000567179"/>
    </source>
</evidence>
<name>A0A8H5ERM5_9AGAR</name>
<dbReference type="InterPro" id="IPR011008">
    <property type="entry name" value="Dimeric_a/b-barrel"/>
</dbReference>
<organism evidence="1 2">
    <name type="scientific">Psilocybe cf. subviscida</name>
    <dbReference type="NCBI Taxonomy" id="2480587"/>
    <lineage>
        <taxon>Eukaryota</taxon>
        <taxon>Fungi</taxon>
        <taxon>Dikarya</taxon>
        <taxon>Basidiomycota</taxon>
        <taxon>Agaricomycotina</taxon>
        <taxon>Agaricomycetes</taxon>
        <taxon>Agaricomycetidae</taxon>
        <taxon>Agaricales</taxon>
        <taxon>Agaricineae</taxon>
        <taxon>Strophariaceae</taxon>
        <taxon>Psilocybe</taxon>
    </lineage>
</organism>
<protein>
    <recommendedName>
        <fullName evidence="3">EthD domain-containing protein</fullName>
    </recommendedName>
</protein>
<dbReference type="OrthoDB" id="2851338at2759"/>
<accession>A0A8H5ERM5</accession>
<reference evidence="1 2" key="1">
    <citation type="journal article" date="2020" name="ISME J.">
        <title>Uncovering the hidden diversity of litter-decomposition mechanisms in mushroom-forming fungi.</title>
        <authorList>
            <person name="Floudas D."/>
            <person name="Bentzer J."/>
            <person name="Ahren D."/>
            <person name="Johansson T."/>
            <person name="Persson P."/>
            <person name="Tunlid A."/>
        </authorList>
    </citation>
    <scope>NUCLEOTIDE SEQUENCE [LARGE SCALE GENOMIC DNA]</scope>
    <source>
        <strain evidence="1 2">CBS 101986</strain>
    </source>
</reference>
<comment type="caution">
    <text evidence="1">The sequence shown here is derived from an EMBL/GenBank/DDBJ whole genome shotgun (WGS) entry which is preliminary data.</text>
</comment>
<dbReference type="Proteomes" id="UP000567179">
    <property type="component" value="Unassembled WGS sequence"/>
</dbReference>
<proteinExistence type="predicted"/>
<dbReference type="AlphaFoldDB" id="A0A8H5ERM5"/>
<evidence type="ECO:0000313" key="1">
    <source>
        <dbReference type="EMBL" id="KAF5309824.1"/>
    </source>
</evidence>